<organism evidence="1">
    <name type="scientific">Chromera velia CCMP2878</name>
    <dbReference type="NCBI Taxonomy" id="1169474"/>
    <lineage>
        <taxon>Eukaryota</taxon>
        <taxon>Sar</taxon>
        <taxon>Alveolata</taxon>
        <taxon>Colpodellida</taxon>
        <taxon>Chromeraceae</taxon>
        <taxon>Chromera</taxon>
    </lineage>
</organism>
<evidence type="ECO:0000313" key="1">
    <source>
        <dbReference type="EMBL" id="CEM52223.1"/>
    </source>
</evidence>
<protein>
    <submittedName>
        <fullName evidence="1">Uncharacterized protein</fullName>
    </submittedName>
</protein>
<dbReference type="VEuPathDB" id="CryptoDB:Cvel_11150"/>
<dbReference type="EMBL" id="CDMZ01005183">
    <property type="protein sequence ID" value="CEM52223.1"/>
    <property type="molecule type" value="Genomic_DNA"/>
</dbReference>
<gene>
    <name evidence="1" type="ORF">Cvel_11150</name>
</gene>
<dbReference type="AlphaFoldDB" id="A0A0G4I5N6"/>
<reference evidence="1" key="1">
    <citation type="submission" date="2014-11" db="EMBL/GenBank/DDBJ databases">
        <authorList>
            <person name="Otto D Thomas"/>
            <person name="Naeem Raeece"/>
        </authorList>
    </citation>
    <scope>NUCLEOTIDE SEQUENCE</scope>
</reference>
<sequence length="67" mass="7717">MCQQVACSKCGKPTWSGCGFHKEQALAGVSKENRCPAWNSWWGCKGPQQQQQQHQQQQQQQQQQEKK</sequence>
<proteinExistence type="predicted"/>
<accession>A0A0G4I5N6</accession>
<name>A0A0G4I5N6_9ALVE</name>